<keyword evidence="2" id="KW-0645">Protease</keyword>
<dbReference type="InterPro" id="IPR014782">
    <property type="entry name" value="Peptidase_M1_dom"/>
</dbReference>
<comment type="caution">
    <text evidence="2">The sequence shown here is derived from an EMBL/GenBank/DDBJ whole genome shotgun (WGS) entry which is preliminary data.</text>
</comment>
<keyword evidence="3" id="KW-1185">Reference proteome</keyword>
<dbReference type="GO" id="GO:0004177">
    <property type="term" value="F:aminopeptidase activity"/>
    <property type="evidence" value="ECO:0007669"/>
    <property type="project" value="UniProtKB-KW"/>
</dbReference>
<gene>
    <name evidence="2" type="ORF">ACFQZI_00320</name>
</gene>
<evidence type="ECO:0000313" key="2">
    <source>
        <dbReference type="EMBL" id="MFD0763275.1"/>
    </source>
</evidence>
<protein>
    <submittedName>
        <fullName evidence="2">M1 family metallopeptidase</fullName>
        <ecNumber evidence="2">3.4.11.-</ecNumber>
    </submittedName>
</protein>
<accession>A0ABW2Z9V4</accession>
<keyword evidence="2" id="KW-0378">Hydrolase</keyword>
<evidence type="ECO:0000313" key="3">
    <source>
        <dbReference type="Proteomes" id="UP001597073"/>
    </source>
</evidence>
<dbReference type="Proteomes" id="UP001597073">
    <property type="component" value="Unassembled WGS sequence"/>
</dbReference>
<sequence>MGFAQSQQLPVDRNTQAAYLNKTRAVNGLPGQAYWQNKGDYKIDISFDPTTRKVDGTVFIDYYNNSADTLKVLALKLYPNLYKGNTMRNTVISTTDIGEGMLISDLKIDGHQVENNEQVTRGTNMTIKGVQVLPHGKTMVSINFNYTLNKGSFNRTGQIDEGTFFIAYFFPRITVYDDIDGWNQYHYLGKEEFYNDYGNFKVSVTVPGEYQVWATGDLTNRNDIYQKTIIDRLTKAELNNDIVDIITKDDLKNRNILKNNRPNTWKFEAKDVTDFAFAVSRNYIWKSSSIMVDSVSQRRTRVDAVYNPIHKTYDPVIIYNRKIVEIISHSFPGIPFPYPHLTIIDGLDAMEYPMMVNNLPFEDPKDVVEFTAHEVFHTIFPFYVGINETKYSFMDEGWATMAEFMFHSKIAPEIPLKYDISPVNDFAGMAEDVPVMTPTAQLYGNARYADKDLKPALALWYIKDLLGEKKFAEATRYYILAWAGRHPTPYDFFNCFNKGANINLNWYWKKWYFDKAIPDLSISKVLVNNQNYLITISNIGGAPVPVHLNIYFTDKSKQVISKNITVWQTSNKLNLKIKAKSRIVKITLGDAYDADIDTKNNAWSID</sequence>
<dbReference type="SUPFAM" id="SSF55486">
    <property type="entry name" value="Metalloproteases ('zincins'), catalytic domain"/>
    <property type="match status" value="1"/>
</dbReference>
<name>A0ABW2Z9V4_9SPHI</name>
<reference evidence="3" key="1">
    <citation type="journal article" date="2019" name="Int. J. Syst. Evol. Microbiol.">
        <title>The Global Catalogue of Microorganisms (GCM) 10K type strain sequencing project: providing services to taxonomists for standard genome sequencing and annotation.</title>
        <authorList>
            <consortium name="The Broad Institute Genomics Platform"/>
            <consortium name="The Broad Institute Genome Sequencing Center for Infectious Disease"/>
            <person name="Wu L."/>
            <person name="Ma J."/>
        </authorList>
    </citation>
    <scope>NUCLEOTIDE SEQUENCE [LARGE SCALE GENOMIC DNA]</scope>
    <source>
        <strain evidence="3">CCUG 60742</strain>
    </source>
</reference>
<dbReference type="Pfam" id="PF01433">
    <property type="entry name" value="Peptidase_M1"/>
    <property type="match status" value="1"/>
</dbReference>
<dbReference type="InterPro" id="IPR027268">
    <property type="entry name" value="Peptidase_M4/M1_CTD_sf"/>
</dbReference>
<evidence type="ECO:0000259" key="1">
    <source>
        <dbReference type="Pfam" id="PF01433"/>
    </source>
</evidence>
<dbReference type="EC" id="3.4.11.-" evidence="2"/>
<dbReference type="CDD" id="cd09604">
    <property type="entry name" value="M1_APN_like"/>
    <property type="match status" value="1"/>
</dbReference>
<feature type="domain" description="Peptidase M1 membrane alanine aminopeptidase" evidence="1">
    <location>
        <begin position="361"/>
        <end position="511"/>
    </location>
</feature>
<dbReference type="Gene3D" id="1.10.390.10">
    <property type="entry name" value="Neutral Protease Domain 2"/>
    <property type="match status" value="1"/>
</dbReference>
<proteinExistence type="predicted"/>
<keyword evidence="2" id="KW-0031">Aminopeptidase</keyword>
<organism evidence="2 3">
    <name type="scientific">Mucilaginibacter lutimaris</name>
    <dbReference type="NCBI Taxonomy" id="931629"/>
    <lineage>
        <taxon>Bacteria</taxon>
        <taxon>Pseudomonadati</taxon>
        <taxon>Bacteroidota</taxon>
        <taxon>Sphingobacteriia</taxon>
        <taxon>Sphingobacteriales</taxon>
        <taxon>Sphingobacteriaceae</taxon>
        <taxon>Mucilaginibacter</taxon>
    </lineage>
</organism>
<dbReference type="EMBL" id="JBHTIA010000002">
    <property type="protein sequence ID" value="MFD0763275.1"/>
    <property type="molecule type" value="Genomic_DNA"/>
</dbReference>